<reference evidence="6 7" key="1">
    <citation type="submission" date="2020-08" db="EMBL/GenBank/DDBJ databases">
        <title>Plant Genome Project.</title>
        <authorList>
            <person name="Zhang R.-G."/>
        </authorList>
    </citation>
    <scope>NUCLEOTIDE SEQUENCE [LARGE SCALE GENOMIC DNA]</scope>
    <source>
        <tissue evidence="6">Rhizome</tissue>
    </source>
</reference>
<feature type="region of interest" description="Disordered" evidence="4">
    <location>
        <begin position="1020"/>
        <end position="1056"/>
    </location>
</feature>
<evidence type="ECO:0000313" key="6">
    <source>
        <dbReference type="EMBL" id="KAG6478089.1"/>
    </source>
</evidence>
<dbReference type="CDD" id="cd12524">
    <property type="entry name" value="RRM1_MEI2_like"/>
    <property type="match status" value="1"/>
</dbReference>
<dbReference type="CDD" id="cd12531">
    <property type="entry name" value="RRM3_MEI2_like"/>
    <property type="match status" value="1"/>
</dbReference>
<keyword evidence="2 3" id="KW-0694">RNA-binding</keyword>
<evidence type="ECO:0000256" key="1">
    <source>
        <dbReference type="ARBA" id="ARBA00022737"/>
    </source>
</evidence>
<dbReference type="GO" id="GO:0003723">
    <property type="term" value="F:RNA binding"/>
    <property type="evidence" value="ECO:0007669"/>
    <property type="project" value="UniProtKB-UniRule"/>
</dbReference>
<gene>
    <name evidence="6" type="ORF">ZIOFF_061521</name>
</gene>
<dbReference type="InterPro" id="IPR035979">
    <property type="entry name" value="RBD_domain_sf"/>
</dbReference>
<evidence type="ECO:0000259" key="5">
    <source>
        <dbReference type="PROSITE" id="PS50102"/>
    </source>
</evidence>
<proteinExistence type="predicted"/>
<dbReference type="SUPFAM" id="SSF54928">
    <property type="entry name" value="RNA-binding domain, RBD"/>
    <property type="match status" value="3"/>
</dbReference>
<feature type="compositionally biased region" description="Basic and acidic residues" evidence="4">
    <location>
        <begin position="1039"/>
        <end position="1056"/>
    </location>
</feature>
<dbReference type="PANTHER" id="PTHR23189">
    <property type="entry name" value="RNA RECOGNITION MOTIF-CONTAINING"/>
    <property type="match status" value="1"/>
</dbReference>
<feature type="region of interest" description="Disordered" evidence="4">
    <location>
        <begin position="68"/>
        <end position="96"/>
    </location>
</feature>
<dbReference type="FunFam" id="3.30.70.330:FF:000101">
    <property type="entry name" value="Protein MEI2-like 1"/>
    <property type="match status" value="1"/>
</dbReference>
<accession>A0A8J5F453</accession>
<dbReference type="Gene3D" id="3.30.70.330">
    <property type="match status" value="2"/>
</dbReference>
<evidence type="ECO:0000256" key="2">
    <source>
        <dbReference type="ARBA" id="ARBA00022884"/>
    </source>
</evidence>
<sequence length="1056" mass="115884">MLAIGMDAEREGRDRGAIWGGAVLLTWVSPRFCWFLDGILMFAADLLGFITMVSATCNTSLPETPFKRKSLKRAKASNTESNPEHHMKEPQRMASISAGSRVSDHVSRLQPDLLASSPVFAEESLTNLCGSHYENGLFSSSLSDMFNRKLRLSSSITSLGQSFELGHSNFEEDEPFESMAQIEAKTIGNLLPDDDELLFGVTDDIGYLGQYNNGNDVDDDIFYSGGGMELESDNNISGTRRTELIMGGDSAGQQGEPNDTFSGEHPSRTLFVRNINNSVLDGELRALFEQYGDMHTLYTACKHRGFVTISYFDIRAAQDAIRALQNKPLNHQKLDIHFSIPKANICCLLYAQTVSRSVATLALVFPTPGEWGTYDFVYLLIANVLAKNDDNPSEKDINQGTLVVFNLDSSVTNDDLHKKFGIYGQIKEIHEIPHKHHLKLIEFYDVRAAEAALHALNRSDIAGKKIKLEPSFPGVAKRCSVQQFSSEKNHDILNTTWQGSLPNSHAGCFGQSSLGSVTPNRLENRIIQGLNSAAKAPITPIVEATLYDVSSKIPHHLSPTAGIASVGNHTKEGANVDFSRSLGLLNFGLQGMHGLHPHSLPIYQKGIASCIPYESNTMSATGVGVISKPLEGIDKRPLQIASSGSYNGILLDPKKAFGVSNGSCPLHGCQYIGNNTNAFQSKTTATMSWSNSPPFIGSIPARQSSHIHGISGAQPQMLNTVFPLHHHVGSAPAVNPSLWDRRLAYSGDSMEPLVFHPESLGNKGLASIPQLESLPPASCNFFPHSCGNCFNSCISHAPIGISTSQQRSLMFHGKNPLVSMPGSFDVRAGRIRCRTSDTNADQGENKKQYELDIEQIIRGEDLRTTLMIKNIPNKYTSKMLLAAIDENHRGTYDFIYLPIDFKNKCNVGYAFINMINPKHIIQFHQCSTIALETAKILNLLQSFNGKKWEKFNSEKVASLAYGRIQGKSALIAHFQNSSLMNEDKHCRPILFHTDGPNAGDQEPFPVGTNTRSKLGRWRINNGSEENPQGCMLTSANEASCERREPSGLHPGSTKDS</sequence>
<keyword evidence="1" id="KW-0677">Repeat</keyword>
<dbReference type="Pfam" id="PF00076">
    <property type="entry name" value="RRM_1"/>
    <property type="match status" value="2"/>
</dbReference>
<comment type="caution">
    <text evidence="6">The sequence shown here is derived from an EMBL/GenBank/DDBJ whole genome shotgun (WGS) entry which is preliminary data.</text>
</comment>
<feature type="domain" description="RRM" evidence="5">
    <location>
        <begin position="268"/>
        <end position="341"/>
    </location>
</feature>
<name>A0A8J5F453_ZINOF</name>
<dbReference type="InterPro" id="IPR007201">
    <property type="entry name" value="Mei2-like_Rrm_C"/>
</dbReference>
<dbReference type="InterPro" id="IPR034454">
    <property type="entry name" value="MEI2-like_RRM3"/>
</dbReference>
<dbReference type="EMBL" id="JACMSC010000017">
    <property type="protein sequence ID" value="KAG6478089.1"/>
    <property type="molecule type" value="Genomic_DNA"/>
</dbReference>
<dbReference type="InterPro" id="IPR034453">
    <property type="entry name" value="MEI2-like_RRM1"/>
</dbReference>
<dbReference type="AlphaFoldDB" id="A0A8J5F453"/>
<protein>
    <recommendedName>
        <fullName evidence="5">RRM domain-containing protein</fullName>
    </recommendedName>
</protein>
<evidence type="ECO:0000256" key="4">
    <source>
        <dbReference type="SAM" id="MobiDB-lite"/>
    </source>
</evidence>
<evidence type="ECO:0000256" key="3">
    <source>
        <dbReference type="PROSITE-ProRule" id="PRU00176"/>
    </source>
</evidence>
<dbReference type="PROSITE" id="PS50102">
    <property type="entry name" value="RRM"/>
    <property type="match status" value="2"/>
</dbReference>
<dbReference type="Pfam" id="PF04059">
    <property type="entry name" value="RRM_2"/>
    <property type="match status" value="2"/>
</dbReference>
<feature type="compositionally biased region" description="Basic and acidic residues" evidence="4">
    <location>
        <begin position="82"/>
        <end position="91"/>
    </location>
</feature>
<feature type="domain" description="RRM" evidence="5">
    <location>
        <begin position="400"/>
        <end position="473"/>
    </location>
</feature>
<keyword evidence="7" id="KW-1185">Reference proteome</keyword>
<organism evidence="6 7">
    <name type="scientific">Zingiber officinale</name>
    <name type="common">Ginger</name>
    <name type="synonym">Amomum zingiber</name>
    <dbReference type="NCBI Taxonomy" id="94328"/>
    <lineage>
        <taxon>Eukaryota</taxon>
        <taxon>Viridiplantae</taxon>
        <taxon>Streptophyta</taxon>
        <taxon>Embryophyta</taxon>
        <taxon>Tracheophyta</taxon>
        <taxon>Spermatophyta</taxon>
        <taxon>Magnoliopsida</taxon>
        <taxon>Liliopsida</taxon>
        <taxon>Zingiberales</taxon>
        <taxon>Zingiberaceae</taxon>
        <taxon>Zingiber</taxon>
    </lineage>
</organism>
<evidence type="ECO:0000313" key="7">
    <source>
        <dbReference type="Proteomes" id="UP000734854"/>
    </source>
</evidence>
<dbReference type="Proteomes" id="UP000734854">
    <property type="component" value="Unassembled WGS sequence"/>
</dbReference>
<dbReference type="InterPro" id="IPR012677">
    <property type="entry name" value="Nucleotide-bd_a/b_plait_sf"/>
</dbReference>
<dbReference type="InterPro" id="IPR000504">
    <property type="entry name" value="RRM_dom"/>
</dbReference>
<feature type="compositionally biased region" description="Polar residues" evidence="4">
    <location>
        <begin position="1020"/>
        <end position="1037"/>
    </location>
</feature>
<dbReference type="SMART" id="SM00360">
    <property type="entry name" value="RRM"/>
    <property type="match status" value="2"/>
</dbReference>